<dbReference type="EMBL" id="KZ805317">
    <property type="protein sequence ID" value="PVI04906.1"/>
    <property type="molecule type" value="Genomic_DNA"/>
</dbReference>
<sequence length="572" mass="60888">MASPMVESRVDPYKKAQYTLHISDQIADGEVGDYTSVHFNHKPAQTTSQRHTTISSSASNYTLRIEDKKAADSRDVFVFTGQRTVPKRSYILLFDTASQKATLEPLANSYTFNVSTKNGIDMSSAYPKVYPRKQRDDVQEPPPQEDIVDESGRDDVNIAADANNPYDFRHFLGSGKDGKNSDESEYNHGASSPDYRTGTGSAVNTPQLPARKPGSTTAAAPKQKAPATQKAPPKPRKRKSPEPEPKKAAPLPKKPPPAVRLERRATTDPKAKSTAASTAKSAKPTKATAKKGAAAAAAAAAASSKIKSAELVHSSDDESDPEDMLQPDAPAKSTTTHLPSPPTAPQRSPSPQPTHHSNTYHPSPSPARSSDADADYDEEDDDDEPSGGALEIEIEDPDAEPSKPKPRQRNQPAAHPHRGYLHSPANGPISLASVASSVEGTPRGGRVRGGYGAAARGGGRREQEDDGVIDFDLGGGEDDDEDGDGEDEEDAEADDVDVDPIDIGPPAARGGGGGGHHHQNGEEMAVDQGHHGHAGEDDDDDGEELDMEDLLYKEVMEGLAGGEESSEESEEE</sequence>
<keyword evidence="4" id="KW-1185">Reference proteome</keyword>
<feature type="compositionally biased region" description="Pro residues" evidence="1">
    <location>
        <begin position="339"/>
        <end position="352"/>
    </location>
</feature>
<name>A0A2V1E3K6_9PLEO</name>
<evidence type="ECO:0000313" key="4">
    <source>
        <dbReference type="Proteomes" id="UP000244855"/>
    </source>
</evidence>
<dbReference type="Proteomes" id="UP000244855">
    <property type="component" value="Unassembled WGS sequence"/>
</dbReference>
<reference evidence="3 4" key="1">
    <citation type="journal article" date="2018" name="Sci. Rep.">
        <title>Comparative genomics provides insights into the lifestyle and reveals functional heterogeneity of dark septate endophytic fungi.</title>
        <authorList>
            <person name="Knapp D.G."/>
            <person name="Nemeth J.B."/>
            <person name="Barry K."/>
            <person name="Hainaut M."/>
            <person name="Henrissat B."/>
            <person name="Johnson J."/>
            <person name="Kuo A."/>
            <person name="Lim J.H.P."/>
            <person name="Lipzen A."/>
            <person name="Nolan M."/>
            <person name="Ohm R.A."/>
            <person name="Tamas L."/>
            <person name="Grigoriev I.V."/>
            <person name="Spatafora J.W."/>
            <person name="Nagy L.G."/>
            <person name="Kovacs G.M."/>
        </authorList>
    </citation>
    <scope>NUCLEOTIDE SEQUENCE [LARGE SCALE GENOMIC DNA]</scope>
    <source>
        <strain evidence="3 4">DSE2036</strain>
    </source>
</reference>
<feature type="compositionally biased region" description="Acidic residues" evidence="1">
    <location>
        <begin position="464"/>
        <end position="500"/>
    </location>
</feature>
<feature type="compositionally biased region" description="Basic and acidic residues" evidence="1">
    <location>
        <begin position="260"/>
        <end position="271"/>
    </location>
</feature>
<dbReference type="AlphaFoldDB" id="A0A2V1E3K6"/>
<feature type="compositionally biased region" description="Low complexity" evidence="1">
    <location>
        <begin position="217"/>
        <end position="231"/>
    </location>
</feature>
<protein>
    <recommendedName>
        <fullName evidence="2">Transcription elongation factor Eaf N-terminal domain-containing protein</fullName>
    </recommendedName>
</protein>
<feature type="compositionally biased region" description="Basic and acidic residues" evidence="1">
    <location>
        <begin position="176"/>
        <end position="186"/>
    </location>
</feature>
<evidence type="ECO:0000313" key="3">
    <source>
        <dbReference type="EMBL" id="PVI04906.1"/>
    </source>
</evidence>
<feature type="compositionally biased region" description="Polar residues" evidence="1">
    <location>
        <begin position="198"/>
        <end position="207"/>
    </location>
</feature>
<feature type="compositionally biased region" description="Gly residues" evidence="1">
    <location>
        <begin position="447"/>
        <end position="457"/>
    </location>
</feature>
<dbReference type="Pfam" id="PF09816">
    <property type="entry name" value="EAF"/>
    <property type="match status" value="1"/>
</dbReference>
<proteinExistence type="predicted"/>
<accession>A0A2V1E3K6</accession>
<feature type="compositionally biased region" description="Acidic residues" evidence="1">
    <location>
        <begin position="536"/>
        <end position="549"/>
    </location>
</feature>
<gene>
    <name evidence="3" type="ORF">DM02DRAFT_611021</name>
</gene>
<dbReference type="OrthoDB" id="125903at2759"/>
<dbReference type="InterPro" id="IPR019194">
    <property type="entry name" value="Tscrpt_elong_fac_Eaf_N"/>
</dbReference>
<feature type="region of interest" description="Disordered" evidence="1">
    <location>
        <begin position="132"/>
        <end position="572"/>
    </location>
</feature>
<feature type="compositionally biased region" description="Low complexity" evidence="1">
    <location>
        <begin position="272"/>
        <end position="306"/>
    </location>
</feature>
<evidence type="ECO:0000256" key="1">
    <source>
        <dbReference type="SAM" id="MobiDB-lite"/>
    </source>
</evidence>
<evidence type="ECO:0000259" key="2">
    <source>
        <dbReference type="Pfam" id="PF09816"/>
    </source>
</evidence>
<feature type="domain" description="Transcription elongation factor Eaf N-terminal" evidence="2">
    <location>
        <begin position="18"/>
        <end position="117"/>
    </location>
</feature>
<feature type="compositionally biased region" description="Acidic residues" evidence="1">
    <location>
        <begin position="372"/>
        <end position="385"/>
    </location>
</feature>
<feature type="compositionally biased region" description="Basic and acidic residues" evidence="1">
    <location>
        <begin position="307"/>
        <end position="316"/>
    </location>
</feature>
<dbReference type="STRING" id="97972.A0A2V1E3K6"/>
<organism evidence="3 4">
    <name type="scientific">Periconia macrospinosa</name>
    <dbReference type="NCBI Taxonomy" id="97972"/>
    <lineage>
        <taxon>Eukaryota</taxon>
        <taxon>Fungi</taxon>
        <taxon>Dikarya</taxon>
        <taxon>Ascomycota</taxon>
        <taxon>Pezizomycotina</taxon>
        <taxon>Dothideomycetes</taxon>
        <taxon>Pleosporomycetidae</taxon>
        <taxon>Pleosporales</taxon>
        <taxon>Massarineae</taxon>
        <taxon>Periconiaceae</taxon>
        <taxon>Periconia</taxon>
    </lineage>
</organism>